<gene>
    <name evidence="2" type="ORF">MNBD_BACTEROID03-2026</name>
</gene>
<reference evidence="2" key="1">
    <citation type="submission" date="2018-06" db="EMBL/GenBank/DDBJ databases">
        <authorList>
            <person name="Zhirakovskaya E."/>
        </authorList>
    </citation>
    <scope>NUCLEOTIDE SEQUENCE</scope>
</reference>
<evidence type="ECO:0000313" key="2">
    <source>
        <dbReference type="EMBL" id="VAW13517.1"/>
    </source>
</evidence>
<dbReference type="SUPFAM" id="SSF56935">
    <property type="entry name" value="Porins"/>
    <property type="match status" value="1"/>
</dbReference>
<feature type="transmembrane region" description="Helical" evidence="1">
    <location>
        <begin position="36"/>
        <end position="55"/>
    </location>
</feature>
<evidence type="ECO:0008006" key="3">
    <source>
        <dbReference type="Google" id="ProtNLM"/>
    </source>
</evidence>
<proteinExistence type="predicted"/>
<sequence length="222" mass="24655">MAKPVTFLAGFLLMPSKFMLSGNPIFHILDARTKKMTLKGVFFIMMLGVSPMLAFGQRPNEYHQGLRYLEKHQISAQIIGPGVHYEAGLIDDITFSTAFSPGLSTHSAGANLGYAWHNRLRIYLNLHSRSLQNKSTSGNSGNYLALGNSIFFGNLQVTGDLDAPEDFTLFFNGALYGVQRTYHSGFNFDVELGLGHYQGREIEDGLGVLLNLSFGWVLTKRR</sequence>
<organism evidence="2">
    <name type="scientific">hydrothermal vent metagenome</name>
    <dbReference type="NCBI Taxonomy" id="652676"/>
    <lineage>
        <taxon>unclassified sequences</taxon>
        <taxon>metagenomes</taxon>
        <taxon>ecological metagenomes</taxon>
    </lineage>
</organism>
<keyword evidence="1" id="KW-0812">Transmembrane</keyword>
<dbReference type="AlphaFoldDB" id="A0A3B0TJN2"/>
<dbReference type="EMBL" id="UOEL01000104">
    <property type="protein sequence ID" value="VAW13517.1"/>
    <property type="molecule type" value="Genomic_DNA"/>
</dbReference>
<accession>A0A3B0TJN2</accession>
<keyword evidence="1" id="KW-0472">Membrane</keyword>
<evidence type="ECO:0000256" key="1">
    <source>
        <dbReference type="SAM" id="Phobius"/>
    </source>
</evidence>
<name>A0A3B0TJN2_9ZZZZ</name>
<protein>
    <recommendedName>
        <fullName evidence="3">Outer membrane protein beta-barrel domain-containing protein</fullName>
    </recommendedName>
</protein>
<keyword evidence="1" id="KW-1133">Transmembrane helix</keyword>